<dbReference type="Pfam" id="PF18962">
    <property type="entry name" value="Por_Secre_tail"/>
    <property type="match status" value="1"/>
</dbReference>
<dbReference type="Pfam" id="PF07394">
    <property type="entry name" value="DUF1501"/>
    <property type="match status" value="1"/>
</dbReference>
<accession>A0A7W6ENC9</accession>
<organism evidence="2 3">
    <name type="scientific">Runella defluvii</name>
    <dbReference type="NCBI Taxonomy" id="370973"/>
    <lineage>
        <taxon>Bacteria</taxon>
        <taxon>Pseudomonadati</taxon>
        <taxon>Bacteroidota</taxon>
        <taxon>Cytophagia</taxon>
        <taxon>Cytophagales</taxon>
        <taxon>Spirosomataceae</taxon>
        <taxon>Runella</taxon>
    </lineage>
</organism>
<dbReference type="AlphaFoldDB" id="A0A7W6ENC9"/>
<dbReference type="InterPro" id="IPR010869">
    <property type="entry name" value="DUF1501"/>
</dbReference>
<dbReference type="InterPro" id="IPR026444">
    <property type="entry name" value="Secre_tail"/>
</dbReference>
<proteinExistence type="predicted"/>
<evidence type="ECO:0000313" key="2">
    <source>
        <dbReference type="EMBL" id="MBB3836430.1"/>
    </source>
</evidence>
<name>A0A7W6ENC9_9BACT</name>
<keyword evidence="3" id="KW-1185">Reference proteome</keyword>
<reference evidence="2 3" key="1">
    <citation type="submission" date="2020-08" db="EMBL/GenBank/DDBJ databases">
        <title>Genomic Encyclopedia of Type Strains, Phase IV (KMG-IV): sequencing the most valuable type-strain genomes for metagenomic binning, comparative biology and taxonomic classification.</title>
        <authorList>
            <person name="Goeker M."/>
        </authorList>
    </citation>
    <scope>NUCLEOTIDE SEQUENCE [LARGE SCALE GENOMIC DNA]</scope>
    <source>
        <strain evidence="2 3">DSM 17976</strain>
    </source>
</reference>
<protein>
    <recommendedName>
        <fullName evidence="1">Secretion system C-terminal sorting domain-containing protein</fullName>
    </recommendedName>
</protein>
<comment type="caution">
    <text evidence="2">The sequence shown here is derived from an EMBL/GenBank/DDBJ whole genome shotgun (WGS) entry which is preliminary data.</text>
</comment>
<gene>
    <name evidence="2" type="ORF">FHS57_000412</name>
</gene>
<evidence type="ECO:0000259" key="1">
    <source>
        <dbReference type="Pfam" id="PF18962"/>
    </source>
</evidence>
<feature type="domain" description="Secretion system C-terminal sorting" evidence="1">
    <location>
        <begin position="155"/>
        <end position="229"/>
    </location>
</feature>
<evidence type="ECO:0000313" key="3">
    <source>
        <dbReference type="Proteomes" id="UP000541352"/>
    </source>
</evidence>
<dbReference type="PANTHER" id="PTHR43737:SF1">
    <property type="entry name" value="DUF1501 DOMAIN-CONTAINING PROTEIN"/>
    <property type="match status" value="1"/>
</dbReference>
<dbReference type="EMBL" id="JACIBY010000001">
    <property type="protein sequence ID" value="MBB3836430.1"/>
    <property type="molecule type" value="Genomic_DNA"/>
</dbReference>
<dbReference type="Proteomes" id="UP000541352">
    <property type="component" value="Unassembled WGS sequence"/>
</dbReference>
<sequence>MVSSDTSTGTHANLLKNLSDSIKIFTDDLSKMGVAERVVGMTFSEFGRRAKSNASLGTDHGTSAPMFVFGAGIKTSMIGKNPNLLDLENNNLKMQHDFRQVYAAILADWLMIPNPNTVLLGTYAPVPIFRTSNTARQAVEERIVVNHSEMDLQTFPNPANDYLTIKLDEPNAEIKQGFLVHTNGYQSELKLHRINNESWEIDVKSVQTGDYQLRIMTNTGKVLGKKLIIKH</sequence>
<dbReference type="PANTHER" id="PTHR43737">
    <property type="entry name" value="BLL7424 PROTEIN"/>
    <property type="match status" value="1"/>
</dbReference>